<sequence length="341" mass="36627">MTAPRTRFDLAEDRSASAPPEARGLARDEVRLLAAGPEGVRHAAFRELAAFLHPGDLVVINTSGTLPAAVDAIRDDYVITIHFSTELDDGTWVVELRAPGGPLLDGRVGERLRLPAGAVVTLREPHVADAQRLWRAKIEVEGEVPRYLAKVGRPIRYGYVPRAWPLPNYQTVFALDPGSAEMPSAARPFTAELVTQLVSRGVLFAPILLHTGVSSPEAGEPPYGERFRVPATTAALVNWVRDQGGRVIAVGTTAVRAIESAANPGGLVTAAAGWTELVLGPDRPARAVDGLLTGLHAPEASHLLLLEAVVGPELVQRAYDAAVRREYLWHEFGDVSLLASR</sequence>
<dbReference type="GO" id="GO:0051075">
    <property type="term" value="F:S-adenosylmethionine:tRNA ribosyltransferase-isomerase activity"/>
    <property type="evidence" value="ECO:0007669"/>
    <property type="project" value="TreeGrafter"/>
</dbReference>
<keyword evidence="4" id="KW-0671">Queuosine biosynthesis</keyword>
<dbReference type="AlphaFoldDB" id="A0A1I5N6K0"/>
<dbReference type="SUPFAM" id="SSF111337">
    <property type="entry name" value="QueA-like"/>
    <property type="match status" value="1"/>
</dbReference>
<organism evidence="6 7">
    <name type="scientific">Amycolatopsis rubida</name>
    <dbReference type="NCBI Taxonomy" id="112413"/>
    <lineage>
        <taxon>Bacteria</taxon>
        <taxon>Bacillati</taxon>
        <taxon>Actinomycetota</taxon>
        <taxon>Actinomycetes</taxon>
        <taxon>Pseudonocardiales</taxon>
        <taxon>Pseudonocardiaceae</taxon>
        <taxon>Amycolatopsis</taxon>
    </lineage>
</organism>
<dbReference type="InterPro" id="IPR003699">
    <property type="entry name" value="QueA"/>
</dbReference>
<dbReference type="Pfam" id="PF02547">
    <property type="entry name" value="Queuosine_synth"/>
    <property type="match status" value="1"/>
</dbReference>
<dbReference type="Gene3D" id="3.40.1780.10">
    <property type="entry name" value="QueA-like"/>
    <property type="match status" value="1"/>
</dbReference>
<dbReference type="InterPro" id="IPR042118">
    <property type="entry name" value="QueA_dom1"/>
</dbReference>
<gene>
    <name evidence="6" type="ORF">SAMN05421854_104277</name>
</gene>
<keyword evidence="3" id="KW-0949">S-adenosyl-L-methionine</keyword>
<reference evidence="6 7" key="1">
    <citation type="submission" date="2016-10" db="EMBL/GenBank/DDBJ databases">
        <authorList>
            <person name="de Groot N.N."/>
        </authorList>
    </citation>
    <scope>NUCLEOTIDE SEQUENCE [LARGE SCALE GENOMIC DNA]</scope>
    <source>
        <strain evidence="6 7">DSM 44637</strain>
    </source>
</reference>
<dbReference type="RefSeq" id="WP_093574024.1">
    <property type="nucleotide sequence ID" value="NZ_FOWC01000004.1"/>
</dbReference>
<keyword evidence="1" id="KW-0963">Cytoplasm</keyword>
<evidence type="ECO:0000256" key="1">
    <source>
        <dbReference type="ARBA" id="ARBA00022490"/>
    </source>
</evidence>
<dbReference type="InterPro" id="IPR042119">
    <property type="entry name" value="QueA_dom2"/>
</dbReference>
<dbReference type="PANTHER" id="PTHR30307">
    <property type="entry name" value="S-ADENOSYLMETHIONINE:TRNA RIBOSYLTRANSFERASE-ISOMERASE"/>
    <property type="match status" value="1"/>
</dbReference>
<evidence type="ECO:0000256" key="4">
    <source>
        <dbReference type="ARBA" id="ARBA00022785"/>
    </source>
</evidence>
<dbReference type="PANTHER" id="PTHR30307:SF0">
    <property type="entry name" value="S-ADENOSYLMETHIONINE:TRNA RIBOSYLTRANSFERASE-ISOMERASE"/>
    <property type="match status" value="1"/>
</dbReference>
<evidence type="ECO:0000256" key="5">
    <source>
        <dbReference type="SAM" id="MobiDB-lite"/>
    </source>
</evidence>
<feature type="compositionally biased region" description="Basic and acidic residues" evidence="5">
    <location>
        <begin position="1"/>
        <end position="15"/>
    </location>
</feature>
<protein>
    <submittedName>
        <fullName evidence="6">S-adenosylmethionine:tRNA ribosyltransferase-isomerase</fullName>
    </submittedName>
</protein>
<dbReference type="GO" id="GO:0008616">
    <property type="term" value="P:tRNA queuosine(34) biosynthetic process"/>
    <property type="evidence" value="ECO:0007669"/>
    <property type="project" value="UniProtKB-KW"/>
</dbReference>
<evidence type="ECO:0000256" key="3">
    <source>
        <dbReference type="ARBA" id="ARBA00022691"/>
    </source>
</evidence>
<dbReference type="Gene3D" id="2.40.10.240">
    <property type="entry name" value="QueA-like"/>
    <property type="match status" value="1"/>
</dbReference>
<dbReference type="OrthoDB" id="9783887at2"/>
<evidence type="ECO:0000313" key="7">
    <source>
        <dbReference type="Proteomes" id="UP000199137"/>
    </source>
</evidence>
<accession>A0A1I5N6K0</accession>
<keyword evidence="2 6" id="KW-0808">Transferase</keyword>
<dbReference type="Proteomes" id="UP000199137">
    <property type="component" value="Unassembled WGS sequence"/>
</dbReference>
<name>A0A1I5N6K0_9PSEU</name>
<dbReference type="EMBL" id="FOWC01000004">
    <property type="protein sequence ID" value="SFP17545.1"/>
    <property type="molecule type" value="Genomic_DNA"/>
</dbReference>
<evidence type="ECO:0000256" key="2">
    <source>
        <dbReference type="ARBA" id="ARBA00022679"/>
    </source>
</evidence>
<dbReference type="STRING" id="112413.SAMN05421854_104277"/>
<dbReference type="InterPro" id="IPR036100">
    <property type="entry name" value="QueA_sf"/>
</dbReference>
<keyword evidence="6" id="KW-0413">Isomerase</keyword>
<evidence type="ECO:0000313" key="6">
    <source>
        <dbReference type="EMBL" id="SFP17545.1"/>
    </source>
</evidence>
<feature type="region of interest" description="Disordered" evidence="5">
    <location>
        <begin position="1"/>
        <end position="22"/>
    </location>
</feature>
<proteinExistence type="predicted"/>